<dbReference type="InterPro" id="IPR036397">
    <property type="entry name" value="RNaseH_sf"/>
</dbReference>
<sequence>MRVFGHLWRCPLKLAVHCIADSYASHKHPKVRAWLAHRLRWQMRFVPTDSSWLNQVERFFSIITTRAIRRGSFSSVNGLTETITKFVDSYNETCHPFTWTATADFILEKRARLCGRVNGTGQ</sequence>
<gene>
    <name evidence="2" type="ORF">RUN39_v1_1040002</name>
</gene>
<dbReference type="InterPro" id="IPR038717">
    <property type="entry name" value="Tc1-like_DDE_dom"/>
</dbReference>
<dbReference type="EMBL" id="LN899819">
    <property type="protein sequence ID" value="CUV14945.1"/>
    <property type="molecule type" value="Genomic_DNA"/>
</dbReference>
<dbReference type="Pfam" id="PF13358">
    <property type="entry name" value="DDE_3"/>
    <property type="match status" value="1"/>
</dbReference>
<reference evidence="2" key="1">
    <citation type="submission" date="2015-10" db="EMBL/GenBank/DDBJ databases">
        <authorList>
            <person name="Gilbert D.G."/>
        </authorList>
    </citation>
    <scope>NUCLEOTIDE SEQUENCE</scope>
    <source>
        <strain evidence="2">Phyl III-seqv23</strain>
    </source>
</reference>
<protein>
    <submittedName>
        <fullName evidence="2">Transposase</fullName>
    </submittedName>
</protein>
<dbReference type="GO" id="GO:0003676">
    <property type="term" value="F:nucleic acid binding"/>
    <property type="evidence" value="ECO:0007669"/>
    <property type="project" value="InterPro"/>
</dbReference>
<accession>A0A0S4TZG9</accession>
<feature type="domain" description="Tc1-like transposase DDE" evidence="1">
    <location>
        <begin position="16"/>
        <end position="77"/>
    </location>
</feature>
<evidence type="ECO:0000259" key="1">
    <source>
        <dbReference type="Pfam" id="PF13358"/>
    </source>
</evidence>
<dbReference type="AlphaFoldDB" id="A0A0S4TZG9"/>
<organism evidence="2">
    <name type="scientific">Ralstonia solanacearum</name>
    <name type="common">Pseudomonas solanacearum</name>
    <dbReference type="NCBI Taxonomy" id="305"/>
    <lineage>
        <taxon>Bacteria</taxon>
        <taxon>Pseudomonadati</taxon>
        <taxon>Pseudomonadota</taxon>
        <taxon>Betaproteobacteria</taxon>
        <taxon>Burkholderiales</taxon>
        <taxon>Burkholderiaceae</taxon>
        <taxon>Ralstonia</taxon>
        <taxon>Ralstonia solanacearum species complex</taxon>
    </lineage>
</organism>
<evidence type="ECO:0000313" key="2">
    <source>
        <dbReference type="EMBL" id="CUV14945.1"/>
    </source>
</evidence>
<name>A0A0S4TZG9_RALSL</name>
<dbReference type="Gene3D" id="3.30.420.10">
    <property type="entry name" value="Ribonuclease H-like superfamily/Ribonuclease H"/>
    <property type="match status" value="1"/>
</dbReference>
<proteinExistence type="predicted"/>